<keyword evidence="3" id="KW-1185">Reference proteome</keyword>
<accession>A0A840I6S1</accession>
<dbReference type="AlphaFoldDB" id="A0A840I6S1"/>
<name>A0A840I6S1_9PROT</name>
<sequence length="47" mass="4949">MVTVRVVAYAAYAAPAFSSLAWSAWYSPHQSMALTVGHCAFASLSLG</sequence>
<dbReference type="EMBL" id="JACHOB010000005">
    <property type="protein sequence ID" value="MBB4659818.1"/>
    <property type="molecule type" value="Genomic_DNA"/>
</dbReference>
<keyword evidence="1" id="KW-0472">Membrane</keyword>
<organism evidence="2 3">
    <name type="scientific">Parvularcula dongshanensis</name>
    <dbReference type="NCBI Taxonomy" id="1173995"/>
    <lineage>
        <taxon>Bacteria</taxon>
        <taxon>Pseudomonadati</taxon>
        <taxon>Pseudomonadota</taxon>
        <taxon>Alphaproteobacteria</taxon>
        <taxon>Parvularculales</taxon>
        <taxon>Parvularculaceae</taxon>
        <taxon>Parvularcula</taxon>
    </lineage>
</organism>
<protein>
    <submittedName>
        <fullName evidence="2">Uncharacterized protein</fullName>
    </submittedName>
</protein>
<feature type="transmembrane region" description="Helical" evidence="1">
    <location>
        <begin position="6"/>
        <end position="25"/>
    </location>
</feature>
<dbReference type="Proteomes" id="UP000563524">
    <property type="component" value="Unassembled WGS sequence"/>
</dbReference>
<dbReference type="RefSeq" id="WP_183818798.1">
    <property type="nucleotide sequence ID" value="NZ_JACHOB010000005.1"/>
</dbReference>
<keyword evidence="1" id="KW-0812">Transmembrane</keyword>
<keyword evidence="1" id="KW-1133">Transmembrane helix</keyword>
<reference evidence="2 3" key="1">
    <citation type="submission" date="2020-08" db="EMBL/GenBank/DDBJ databases">
        <title>Genomic Encyclopedia of Type Strains, Phase IV (KMG-IV): sequencing the most valuable type-strain genomes for metagenomic binning, comparative biology and taxonomic classification.</title>
        <authorList>
            <person name="Goeker M."/>
        </authorList>
    </citation>
    <scope>NUCLEOTIDE SEQUENCE [LARGE SCALE GENOMIC DNA]</scope>
    <source>
        <strain evidence="2 3">DSM 102850</strain>
    </source>
</reference>
<proteinExistence type="predicted"/>
<comment type="caution">
    <text evidence="2">The sequence shown here is derived from an EMBL/GenBank/DDBJ whole genome shotgun (WGS) entry which is preliminary data.</text>
</comment>
<evidence type="ECO:0000313" key="3">
    <source>
        <dbReference type="Proteomes" id="UP000563524"/>
    </source>
</evidence>
<evidence type="ECO:0000313" key="2">
    <source>
        <dbReference type="EMBL" id="MBB4659818.1"/>
    </source>
</evidence>
<gene>
    <name evidence="2" type="ORF">GGQ59_002359</name>
</gene>
<evidence type="ECO:0000256" key="1">
    <source>
        <dbReference type="SAM" id="Phobius"/>
    </source>
</evidence>